<evidence type="ECO:0000256" key="3">
    <source>
        <dbReference type="ARBA" id="ARBA00004906"/>
    </source>
</evidence>
<evidence type="ECO:0000256" key="6">
    <source>
        <dbReference type="ARBA" id="ARBA00022723"/>
    </source>
</evidence>
<name>A0A6P9BEU4_PANGU</name>
<keyword evidence="9 14" id="KW-0862">Zinc</keyword>
<evidence type="ECO:0000256" key="10">
    <source>
        <dbReference type="ARBA" id="ARBA00022853"/>
    </source>
</evidence>
<evidence type="ECO:0000259" key="17">
    <source>
        <dbReference type="PROSITE" id="PS50089"/>
    </source>
</evidence>
<evidence type="ECO:0000256" key="1">
    <source>
        <dbReference type="ARBA" id="ARBA00000900"/>
    </source>
</evidence>
<dbReference type="Pfam" id="PF26095">
    <property type="entry name" value="CC_Bre1"/>
    <property type="match status" value="1"/>
</dbReference>
<dbReference type="InterPro" id="IPR013083">
    <property type="entry name" value="Znf_RING/FYVE/PHD"/>
</dbReference>
<keyword evidence="18" id="KW-1185">Reference proteome</keyword>
<dbReference type="InterPro" id="IPR018957">
    <property type="entry name" value="Znf_C3HC4_RING-type"/>
</dbReference>
<feature type="domain" description="RING-type" evidence="17">
    <location>
        <begin position="929"/>
        <end position="968"/>
    </location>
</feature>
<dbReference type="OMA" id="YSNIDTR"/>
<comment type="catalytic activity">
    <reaction evidence="1 14">
        <text>S-ubiquitinyl-[E2 ubiquitin-conjugating enzyme]-L-cysteine + [acceptor protein]-L-lysine = [E2 ubiquitin-conjugating enzyme]-L-cysteine + N(6)-ubiquitinyl-[acceptor protein]-L-lysine.</text>
        <dbReference type="EC" id="2.3.2.27"/>
    </reaction>
</comment>
<gene>
    <name evidence="19" type="primary">RNF20</name>
</gene>
<comment type="pathway">
    <text evidence="3 14">Protein modification; protein ubiquitination.</text>
</comment>
<reference evidence="19" key="1">
    <citation type="submission" date="2025-08" db="UniProtKB">
        <authorList>
            <consortium name="RefSeq"/>
        </authorList>
    </citation>
    <scope>IDENTIFICATION</scope>
    <source>
        <tissue evidence="19">Blood</tissue>
    </source>
</reference>
<feature type="coiled-coil region" evidence="15">
    <location>
        <begin position="322"/>
        <end position="373"/>
    </location>
</feature>
<dbReference type="GO" id="GO:0033503">
    <property type="term" value="C:HULC complex"/>
    <property type="evidence" value="ECO:0007669"/>
    <property type="project" value="TreeGrafter"/>
</dbReference>
<dbReference type="CTD" id="56254"/>
<evidence type="ECO:0000256" key="13">
    <source>
        <dbReference type="PROSITE-ProRule" id="PRU00175"/>
    </source>
</evidence>
<keyword evidence="7 13" id="KW-0863">Zinc-finger</keyword>
<dbReference type="AlphaFoldDB" id="A0A6P9BEU4"/>
<sequence length="982" mass="114734">MSGIGNKRVAAETSPSAPPEKKAGVEDSETTVETIKLGGVSSTEELDIRTLQTKNRKLAEMLDQRQVIEDELREHIEKLEKRQATDDASLLIVNRYWSQFDENIRIILKRYDLDQGLGDLLSERKALVVPEPEPDSDSNQERKDERDRGEIFEPAFSFLATLASSTSEEMESQLQERFESSRRAVTQIVTMYDKLQERVDVLSQKLNSGDVSLMEEAVQELNSFLANENRRLQELADLLQEKHRSMSQEFSKLQGKVETAESRVSVLETTIEDLQWDTDKIRKREQRLNRHLADVLERVNSKGYKVYGAGSSLYGGTITINSRKFEEMNAELEENKELAENRLSELEKLRQDLEEVTTQNDKLKVDLRRAVEEVVKETPEYRCMQSQFSVLYNESLQLKSQLDEARTLLHGTRSTHQRQVELIERDEVSLHKKLRTEVIQLEDTLAQVRKEYEMLRIEFEQTLAANEQAGPINREMRHLISSLQNHNHQLKGEVLRYKRKLREAQSDLSKTRSRSGSAVLHSQSSTEDAKEEPPEIKQEAEDPSHAATSKGASEDALETKSKRDEEERERERREKEREREKEKEKEKEREREKEKEREREKQKQKESEKERESTKEKDKGKHDDGRKREAELVKQLKADLKKAQESQKEMKLLLDMYRSAPKEQRDKVQLMAAEKKSKAELEELRQRLKELEDKEKKESKKMADEDALRKIRAVEEQIEYLQKKLAMAKQEEEALLSEMDVTGQAFEDMQEQNIRLMQQLREKDDANFKLMSERIKSNQIHKLLKEEKEELADQVLTLKTQVDAQLQVVRKLEEKEHLLQNNIGTGEKELGLRTQALEMNKRKAMDAAQLADDLRAQLELAQKKLHDFQDEIVENSVTKEKDMFNFKRAQEDISRLRRKLETTKKPDMIPNCDEILMEEIKDYKARLTCPCCNMRKKDAVLTKCFHVFCFECVKTRYDTRQRKCPKCNAAFGANDFHRIYIG</sequence>
<keyword evidence="6 14" id="KW-0479">Metal-binding</keyword>
<evidence type="ECO:0000256" key="9">
    <source>
        <dbReference type="ARBA" id="ARBA00022833"/>
    </source>
</evidence>
<dbReference type="PROSITE" id="PS00518">
    <property type="entry name" value="ZF_RING_1"/>
    <property type="match status" value="1"/>
</dbReference>
<dbReference type="InterPro" id="IPR017907">
    <property type="entry name" value="Znf_RING_CS"/>
</dbReference>
<evidence type="ECO:0000256" key="12">
    <source>
        <dbReference type="ARBA" id="ARBA00023242"/>
    </source>
</evidence>
<dbReference type="OrthoDB" id="10266039at2759"/>
<evidence type="ECO:0000256" key="15">
    <source>
        <dbReference type="SAM" id="Coils"/>
    </source>
</evidence>
<dbReference type="PANTHER" id="PTHR23163">
    <property type="entry name" value="RING FINGER PROTEIN-RELATED"/>
    <property type="match status" value="1"/>
</dbReference>
<feature type="compositionally biased region" description="Polar residues" evidence="16">
    <location>
        <begin position="514"/>
        <end position="526"/>
    </location>
</feature>
<dbReference type="GeneID" id="117661602"/>
<evidence type="ECO:0000256" key="8">
    <source>
        <dbReference type="ARBA" id="ARBA00022786"/>
    </source>
</evidence>
<dbReference type="GO" id="GO:0061630">
    <property type="term" value="F:ubiquitin protein ligase activity"/>
    <property type="evidence" value="ECO:0007669"/>
    <property type="project" value="UniProtKB-EC"/>
</dbReference>
<evidence type="ECO:0000256" key="4">
    <source>
        <dbReference type="ARBA" id="ARBA00005555"/>
    </source>
</evidence>
<dbReference type="InterPro" id="IPR058643">
    <property type="entry name" value="BRE1-like_CC"/>
</dbReference>
<dbReference type="InterPro" id="IPR013956">
    <property type="entry name" value="E3_ubiquit_lig_Bre1"/>
</dbReference>
<keyword evidence="8 14" id="KW-0833">Ubl conjugation pathway</keyword>
<keyword evidence="12 14" id="KW-0539">Nucleus</keyword>
<evidence type="ECO:0000313" key="19">
    <source>
        <dbReference type="RefSeq" id="XP_034266515.1"/>
    </source>
</evidence>
<dbReference type="GO" id="GO:0008270">
    <property type="term" value="F:zinc ion binding"/>
    <property type="evidence" value="ECO:0007669"/>
    <property type="project" value="UniProtKB-KW"/>
</dbReference>
<keyword evidence="11 14" id="KW-0175">Coiled coil</keyword>
<evidence type="ECO:0000256" key="14">
    <source>
        <dbReference type="RuleBase" id="RU365038"/>
    </source>
</evidence>
<dbReference type="Gene3D" id="3.30.40.10">
    <property type="entry name" value="Zinc/RING finger domain, C3HC4 (zinc finger)"/>
    <property type="match status" value="1"/>
</dbReference>
<evidence type="ECO:0000256" key="11">
    <source>
        <dbReference type="ARBA" id="ARBA00023054"/>
    </source>
</evidence>
<dbReference type="GO" id="GO:0005634">
    <property type="term" value="C:nucleus"/>
    <property type="evidence" value="ECO:0007669"/>
    <property type="project" value="UniProtKB-SubCell"/>
</dbReference>
<dbReference type="FunFam" id="3.30.40.10:FF:000040">
    <property type="entry name" value="E3 ubiquitin protein ligase"/>
    <property type="match status" value="1"/>
</dbReference>
<evidence type="ECO:0000256" key="5">
    <source>
        <dbReference type="ARBA" id="ARBA00022679"/>
    </source>
</evidence>
<feature type="coiled-coil region" evidence="15">
    <location>
        <begin position="844"/>
        <end position="871"/>
    </location>
</feature>
<dbReference type="InterPro" id="IPR001841">
    <property type="entry name" value="Znf_RING"/>
</dbReference>
<accession>A0A6P9BEU4</accession>
<evidence type="ECO:0000256" key="2">
    <source>
        <dbReference type="ARBA" id="ARBA00004123"/>
    </source>
</evidence>
<dbReference type="EC" id="2.3.2.27" evidence="14"/>
<keyword evidence="5 14" id="KW-0808">Transferase</keyword>
<feature type="compositionally biased region" description="Basic and acidic residues" evidence="16">
    <location>
        <begin position="527"/>
        <end position="544"/>
    </location>
</feature>
<keyword evidence="10 14" id="KW-0156">Chromatin regulator</keyword>
<feature type="compositionally biased region" description="Basic and acidic residues" evidence="16">
    <location>
        <begin position="557"/>
        <end position="633"/>
    </location>
</feature>
<dbReference type="CDD" id="cd16814">
    <property type="entry name" value="RING-HC_RNF20"/>
    <property type="match status" value="1"/>
</dbReference>
<comment type="subcellular location">
    <subcellularLocation>
        <location evidence="2 14">Nucleus</location>
    </subcellularLocation>
</comment>
<feature type="coiled-coil region" evidence="15">
    <location>
        <begin position="218"/>
        <end position="277"/>
    </location>
</feature>
<organism evidence="18 19">
    <name type="scientific">Pantherophis guttatus</name>
    <name type="common">Corn snake</name>
    <name type="synonym">Elaphe guttata</name>
    <dbReference type="NCBI Taxonomy" id="94885"/>
    <lineage>
        <taxon>Eukaryota</taxon>
        <taxon>Metazoa</taxon>
        <taxon>Chordata</taxon>
        <taxon>Craniata</taxon>
        <taxon>Vertebrata</taxon>
        <taxon>Euteleostomi</taxon>
        <taxon>Lepidosauria</taxon>
        <taxon>Squamata</taxon>
        <taxon>Bifurcata</taxon>
        <taxon>Unidentata</taxon>
        <taxon>Episquamata</taxon>
        <taxon>Toxicofera</taxon>
        <taxon>Serpentes</taxon>
        <taxon>Colubroidea</taxon>
        <taxon>Colubridae</taxon>
        <taxon>Colubrinae</taxon>
        <taxon>Pantherophis</taxon>
    </lineage>
</organism>
<proteinExistence type="inferred from homology"/>
<dbReference type="Proteomes" id="UP001652622">
    <property type="component" value="Unplaced"/>
</dbReference>
<dbReference type="PANTHER" id="PTHR23163:SF2">
    <property type="entry name" value="E3 UBIQUITIN-PROTEIN LIGASE BRE1A"/>
    <property type="match status" value="1"/>
</dbReference>
<evidence type="ECO:0000256" key="7">
    <source>
        <dbReference type="ARBA" id="ARBA00022771"/>
    </source>
</evidence>
<dbReference type="GO" id="GO:0006325">
    <property type="term" value="P:chromatin organization"/>
    <property type="evidence" value="ECO:0007669"/>
    <property type="project" value="UniProtKB-KW"/>
</dbReference>
<dbReference type="PROSITE" id="PS50089">
    <property type="entry name" value="ZF_RING_2"/>
    <property type="match status" value="1"/>
</dbReference>
<dbReference type="Pfam" id="PF00097">
    <property type="entry name" value="zf-C3HC4"/>
    <property type="match status" value="1"/>
</dbReference>
<dbReference type="Gene3D" id="1.20.1170.10">
    <property type="match status" value="1"/>
</dbReference>
<comment type="similarity">
    <text evidence="4 14">Belongs to the BRE1 family.</text>
</comment>
<dbReference type="UniPathway" id="UPA00143"/>
<protein>
    <recommendedName>
        <fullName evidence="14">E3 ubiquitin protein ligase</fullName>
        <ecNumber evidence="14">2.3.2.27</ecNumber>
    </recommendedName>
</protein>
<dbReference type="SMART" id="SM00184">
    <property type="entry name" value="RING"/>
    <property type="match status" value="1"/>
</dbReference>
<feature type="coiled-coil region" evidence="15">
    <location>
        <begin position="51"/>
        <end position="85"/>
    </location>
</feature>
<dbReference type="RefSeq" id="XP_034266515.1">
    <property type="nucleotide sequence ID" value="XM_034410624.2"/>
</dbReference>
<dbReference type="SUPFAM" id="SSF57850">
    <property type="entry name" value="RING/U-box"/>
    <property type="match status" value="1"/>
</dbReference>
<feature type="region of interest" description="Disordered" evidence="16">
    <location>
        <begin position="1"/>
        <end position="33"/>
    </location>
</feature>
<feature type="region of interest" description="Disordered" evidence="16">
    <location>
        <begin position="505"/>
        <end position="633"/>
    </location>
</feature>
<feature type="region of interest" description="Disordered" evidence="16">
    <location>
        <begin position="128"/>
        <end position="147"/>
    </location>
</feature>
<dbReference type="Pfam" id="PF26052">
    <property type="entry name" value="BRE1B"/>
    <property type="match status" value="1"/>
</dbReference>
<dbReference type="GO" id="GO:0016567">
    <property type="term" value="P:protein ubiquitination"/>
    <property type="evidence" value="ECO:0007669"/>
    <property type="project" value="UniProtKB-UniRule"/>
</dbReference>
<evidence type="ECO:0000313" key="18">
    <source>
        <dbReference type="Proteomes" id="UP001652622"/>
    </source>
</evidence>
<evidence type="ECO:0000256" key="16">
    <source>
        <dbReference type="SAM" id="MobiDB-lite"/>
    </source>
</evidence>
<dbReference type="InterPro" id="IPR058642">
    <property type="entry name" value="BRE1A/B-like_dom"/>
</dbReference>